<evidence type="ECO:0000256" key="1">
    <source>
        <dbReference type="ARBA" id="ARBA00004251"/>
    </source>
</evidence>
<keyword evidence="4" id="KW-0433">Leucine-rich repeat</keyword>
<dbReference type="PANTHER" id="PTHR48063">
    <property type="entry name" value="LRR RECEPTOR-LIKE KINASE"/>
    <property type="match status" value="1"/>
</dbReference>
<dbReference type="EMBL" id="JAATIP010000065">
    <property type="protein sequence ID" value="KAF4380267.1"/>
    <property type="molecule type" value="Genomic_DNA"/>
</dbReference>
<protein>
    <submittedName>
        <fullName evidence="12">Uncharacterized protein</fullName>
    </submittedName>
</protein>
<keyword evidence="3" id="KW-1003">Cell membrane</keyword>
<sequence>MMMMLNVCFANANANMEMLVPTYSATTCIQCHGMFLKKRIAANGLGSYWPCMSLSSLSGTVPLQANINPSILNLTHLHNLNLSSQYYWGSVNIPKFMGCLVSLRYLSSLLSLGLRNSYDGLYVDNLHWISHLFSLEFLDLSSVNLSKASDQWLFAMNTIPSLRDRNTHIHFPSHINLTSLETLDLSFNSIELREPIPCTFPNNMTLLKYLDLSGNNIDSLIPNCFYNFPNLEHLHLTQTKLRGIISSHHVANLTSIEVIIL</sequence>
<dbReference type="SMART" id="SM00369">
    <property type="entry name" value="LRR_TYP"/>
    <property type="match status" value="2"/>
</dbReference>
<evidence type="ECO:0000313" key="12">
    <source>
        <dbReference type="EMBL" id="KAF4380267.1"/>
    </source>
</evidence>
<keyword evidence="9" id="KW-0472">Membrane</keyword>
<keyword evidence="8" id="KW-1133">Transmembrane helix</keyword>
<evidence type="ECO:0000256" key="5">
    <source>
        <dbReference type="ARBA" id="ARBA00022692"/>
    </source>
</evidence>
<evidence type="ECO:0000256" key="4">
    <source>
        <dbReference type="ARBA" id="ARBA00022614"/>
    </source>
</evidence>
<comment type="similarity">
    <text evidence="2">Belongs to the RLP family.</text>
</comment>
<dbReference type="InterPro" id="IPR046956">
    <property type="entry name" value="RLP23-like"/>
</dbReference>
<dbReference type="SUPFAM" id="SSF52058">
    <property type="entry name" value="L domain-like"/>
    <property type="match status" value="1"/>
</dbReference>
<dbReference type="InterPro" id="IPR001611">
    <property type="entry name" value="Leu-rich_rpt"/>
</dbReference>
<evidence type="ECO:0000256" key="2">
    <source>
        <dbReference type="ARBA" id="ARBA00009592"/>
    </source>
</evidence>
<reference evidence="12 13" key="1">
    <citation type="journal article" date="2020" name="bioRxiv">
        <title>Sequence and annotation of 42 cannabis genomes reveals extensive copy number variation in cannabinoid synthesis and pathogen resistance genes.</title>
        <authorList>
            <person name="Mckernan K.J."/>
            <person name="Helbert Y."/>
            <person name="Kane L.T."/>
            <person name="Ebling H."/>
            <person name="Zhang L."/>
            <person name="Liu B."/>
            <person name="Eaton Z."/>
            <person name="Mclaughlin S."/>
            <person name="Kingan S."/>
            <person name="Baybayan P."/>
            <person name="Concepcion G."/>
            <person name="Jordan M."/>
            <person name="Riva A."/>
            <person name="Barbazuk W."/>
            <person name="Harkins T."/>
        </authorList>
    </citation>
    <scope>NUCLEOTIDE SEQUENCE [LARGE SCALE GENOMIC DNA]</scope>
    <source>
        <strain evidence="13">cv. Jamaican Lion 4</strain>
        <tissue evidence="12">Leaf</tissue>
    </source>
</reference>
<comment type="subcellular location">
    <subcellularLocation>
        <location evidence="1">Cell membrane</location>
        <topology evidence="1">Single-pass type I membrane protein</topology>
    </subcellularLocation>
</comment>
<evidence type="ECO:0000256" key="8">
    <source>
        <dbReference type="ARBA" id="ARBA00022989"/>
    </source>
</evidence>
<dbReference type="Proteomes" id="UP000525078">
    <property type="component" value="Unassembled WGS sequence"/>
</dbReference>
<dbReference type="InterPro" id="IPR032675">
    <property type="entry name" value="LRR_dom_sf"/>
</dbReference>
<dbReference type="GO" id="GO:0005886">
    <property type="term" value="C:plasma membrane"/>
    <property type="evidence" value="ECO:0007669"/>
    <property type="project" value="UniProtKB-SubCell"/>
</dbReference>
<dbReference type="InterPro" id="IPR003591">
    <property type="entry name" value="Leu-rich_rpt_typical-subtyp"/>
</dbReference>
<dbReference type="Gene3D" id="3.80.10.10">
    <property type="entry name" value="Ribonuclease Inhibitor"/>
    <property type="match status" value="1"/>
</dbReference>
<evidence type="ECO:0000313" key="13">
    <source>
        <dbReference type="Proteomes" id="UP000525078"/>
    </source>
</evidence>
<evidence type="ECO:0000256" key="9">
    <source>
        <dbReference type="ARBA" id="ARBA00023136"/>
    </source>
</evidence>
<keyword evidence="10" id="KW-0675">Receptor</keyword>
<keyword evidence="11" id="KW-0325">Glycoprotein</keyword>
<evidence type="ECO:0000256" key="3">
    <source>
        <dbReference type="ARBA" id="ARBA00022475"/>
    </source>
</evidence>
<dbReference type="PANTHER" id="PTHR48063:SF112">
    <property type="entry name" value="RECEPTOR LIKE PROTEIN 30-LIKE"/>
    <property type="match status" value="1"/>
</dbReference>
<dbReference type="Pfam" id="PF13855">
    <property type="entry name" value="LRR_8"/>
    <property type="match status" value="1"/>
</dbReference>
<evidence type="ECO:0000256" key="10">
    <source>
        <dbReference type="ARBA" id="ARBA00023170"/>
    </source>
</evidence>
<accession>A0A7J6GBU8</accession>
<keyword evidence="7" id="KW-0677">Repeat</keyword>
<keyword evidence="5" id="KW-0812">Transmembrane</keyword>
<gene>
    <name evidence="12" type="ORF">F8388_024560</name>
</gene>
<evidence type="ECO:0000256" key="6">
    <source>
        <dbReference type="ARBA" id="ARBA00022729"/>
    </source>
</evidence>
<comment type="caution">
    <text evidence="12">The sequence shown here is derived from an EMBL/GenBank/DDBJ whole genome shotgun (WGS) entry which is preliminary data.</text>
</comment>
<evidence type="ECO:0000256" key="11">
    <source>
        <dbReference type="ARBA" id="ARBA00023180"/>
    </source>
</evidence>
<dbReference type="AlphaFoldDB" id="A0A7J6GBU8"/>
<dbReference type="PROSITE" id="PS51450">
    <property type="entry name" value="LRR"/>
    <property type="match status" value="1"/>
</dbReference>
<name>A0A7J6GBU8_CANSA</name>
<proteinExistence type="inferred from homology"/>
<organism evidence="12 13">
    <name type="scientific">Cannabis sativa</name>
    <name type="common">Hemp</name>
    <name type="synonym">Marijuana</name>
    <dbReference type="NCBI Taxonomy" id="3483"/>
    <lineage>
        <taxon>Eukaryota</taxon>
        <taxon>Viridiplantae</taxon>
        <taxon>Streptophyta</taxon>
        <taxon>Embryophyta</taxon>
        <taxon>Tracheophyta</taxon>
        <taxon>Spermatophyta</taxon>
        <taxon>Magnoliopsida</taxon>
        <taxon>eudicotyledons</taxon>
        <taxon>Gunneridae</taxon>
        <taxon>Pentapetalae</taxon>
        <taxon>rosids</taxon>
        <taxon>fabids</taxon>
        <taxon>Rosales</taxon>
        <taxon>Cannabaceae</taxon>
        <taxon>Cannabis</taxon>
    </lineage>
</organism>
<evidence type="ECO:0000256" key="7">
    <source>
        <dbReference type="ARBA" id="ARBA00022737"/>
    </source>
</evidence>
<keyword evidence="6" id="KW-0732">Signal</keyword>